<organism evidence="2 3">
    <name type="scientific">Electrophorus electricus</name>
    <name type="common">Electric eel</name>
    <name type="synonym">Gymnotus electricus</name>
    <dbReference type="NCBI Taxonomy" id="8005"/>
    <lineage>
        <taxon>Eukaryota</taxon>
        <taxon>Metazoa</taxon>
        <taxon>Chordata</taxon>
        <taxon>Craniata</taxon>
        <taxon>Vertebrata</taxon>
        <taxon>Euteleostomi</taxon>
        <taxon>Actinopterygii</taxon>
        <taxon>Neopterygii</taxon>
        <taxon>Teleostei</taxon>
        <taxon>Ostariophysi</taxon>
        <taxon>Gymnotiformes</taxon>
        <taxon>Gymnotoidei</taxon>
        <taxon>Gymnotidae</taxon>
        <taxon>Electrophorus</taxon>
    </lineage>
</organism>
<feature type="transmembrane region" description="Helical" evidence="1">
    <location>
        <begin position="7"/>
        <end position="24"/>
    </location>
</feature>
<reference evidence="3" key="2">
    <citation type="journal article" date="2017" name="Sci. Adv.">
        <title>A tail of two voltages: Proteomic comparison of the three electric organs of the electric eel.</title>
        <authorList>
            <person name="Traeger L.L."/>
            <person name="Sabat G."/>
            <person name="Barrett-Wilt G.A."/>
            <person name="Wells G.B."/>
            <person name="Sussman M.R."/>
        </authorList>
    </citation>
    <scope>NUCLEOTIDE SEQUENCE [LARGE SCALE GENOMIC DNA]</scope>
</reference>
<dbReference type="SUPFAM" id="SSF51092">
    <property type="entry name" value="Vitelline membrane outer protein-I (VMO-I)"/>
    <property type="match status" value="1"/>
</dbReference>
<evidence type="ECO:0000256" key="1">
    <source>
        <dbReference type="SAM" id="Phobius"/>
    </source>
</evidence>
<keyword evidence="1" id="KW-1133">Transmembrane helix</keyword>
<dbReference type="Gene3D" id="2.100.10.20">
    <property type="entry name" value="Vitelline membrane outer layer protein I (VOMI)"/>
    <property type="match status" value="2"/>
</dbReference>
<feature type="transmembrane region" description="Helical" evidence="1">
    <location>
        <begin position="57"/>
        <end position="76"/>
    </location>
</feature>
<dbReference type="InterPro" id="IPR005515">
    <property type="entry name" value="VOMI"/>
</dbReference>
<sequence length="148" mass="16877">FIQLYKLSGLVHSVSFIFFHYSLITVDNRGKWGEWGHANLCPNGMYAPEFSLLVRTLQLYMCQISFLHHFCMFSLYGGMYVRKDKKGWCPSGPVKFKCDSKILDGEAMDFGEWGSWNSDCEQSIYGIQTKQEAYQGLGDGTALNDIKS</sequence>
<gene>
    <name evidence="2" type="primary">MFAP4</name>
</gene>
<dbReference type="AlphaFoldDB" id="A0A4W4DSG8"/>
<reference evidence="2" key="3">
    <citation type="submission" date="2020-05" db="EMBL/GenBank/DDBJ databases">
        <title>Electrophorus electricus (electric eel) genome, fEleEle1, primary haplotype.</title>
        <authorList>
            <person name="Myers G."/>
            <person name="Meyer A."/>
            <person name="Fedrigo O."/>
            <person name="Formenti G."/>
            <person name="Rhie A."/>
            <person name="Tracey A."/>
            <person name="Sims Y."/>
            <person name="Jarvis E.D."/>
        </authorList>
    </citation>
    <scope>NUCLEOTIDE SEQUENCE [LARGE SCALE GENOMIC DNA]</scope>
</reference>
<dbReference type="Proteomes" id="UP000314983">
    <property type="component" value="Chromosome 4"/>
</dbReference>
<evidence type="ECO:0000313" key="2">
    <source>
        <dbReference type="Ensembl" id="ENSEEEP00000002211.2"/>
    </source>
</evidence>
<keyword evidence="3" id="KW-1185">Reference proteome</keyword>
<dbReference type="PANTHER" id="PTHR18841">
    <property type="entry name" value="VITELLINE MEMBRANE OUTER LAYER PROTEIN I-RELATED"/>
    <property type="match status" value="1"/>
</dbReference>
<dbReference type="InterPro" id="IPR036706">
    <property type="entry name" value="VOMI_sf"/>
</dbReference>
<dbReference type="STRING" id="8005.ENSEEEP00000002211"/>
<keyword evidence="1" id="KW-0812">Transmembrane</keyword>
<reference evidence="3" key="1">
    <citation type="journal article" date="2014" name="Science">
        <title>Nonhuman genetics. Genomic basis for the convergent evolution of electric organs.</title>
        <authorList>
            <person name="Gallant J.R."/>
            <person name="Traeger L.L."/>
            <person name="Volkening J.D."/>
            <person name="Moffett H."/>
            <person name="Chen P.H."/>
            <person name="Novina C.D."/>
            <person name="Phillips G.N.Jr."/>
            <person name="Anand R."/>
            <person name="Wells G.B."/>
            <person name="Pinch M."/>
            <person name="Guth R."/>
            <person name="Unguez G.A."/>
            <person name="Albert J.S."/>
            <person name="Zakon H.H."/>
            <person name="Samanta M.P."/>
            <person name="Sussman M.R."/>
        </authorList>
    </citation>
    <scope>NUCLEOTIDE SEQUENCE [LARGE SCALE GENOMIC DNA]</scope>
</reference>
<protein>
    <submittedName>
        <fullName evidence="2">Uncharacterized protein</fullName>
    </submittedName>
</protein>
<dbReference type="Ensembl" id="ENSEEET00000002252.2">
    <property type="protein sequence ID" value="ENSEEEP00000002211.2"/>
    <property type="gene ID" value="ENSEEEG00000001348.2"/>
</dbReference>
<name>A0A4W4DSG8_ELEEL</name>
<dbReference type="Pfam" id="PF03762">
    <property type="entry name" value="VOMI"/>
    <property type="match status" value="1"/>
</dbReference>
<dbReference type="GO" id="GO:0005615">
    <property type="term" value="C:extracellular space"/>
    <property type="evidence" value="ECO:0007669"/>
    <property type="project" value="TreeGrafter"/>
</dbReference>
<reference evidence="2" key="5">
    <citation type="submission" date="2025-09" db="UniProtKB">
        <authorList>
            <consortium name="Ensembl"/>
        </authorList>
    </citation>
    <scope>IDENTIFICATION</scope>
</reference>
<reference evidence="2" key="4">
    <citation type="submission" date="2025-08" db="UniProtKB">
        <authorList>
            <consortium name="Ensembl"/>
        </authorList>
    </citation>
    <scope>IDENTIFICATION</scope>
</reference>
<keyword evidence="1" id="KW-0472">Membrane</keyword>
<dbReference type="PANTHER" id="PTHR18841:SF0">
    <property type="entry name" value="VITELLINE MEMBRANE OUTER LAYER 1 HOMOLOG A-RELATED"/>
    <property type="match status" value="1"/>
</dbReference>
<evidence type="ECO:0000313" key="3">
    <source>
        <dbReference type="Proteomes" id="UP000314983"/>
    </source>
</evidence>
<accession>A0A4W4DSG8</accession>
<proteinExistence type="predicted"/>